<dbReference type="WBParaSite" id="nRc.2.0.1.t23353-RA">
    <property type="protein sequence ID" value="nRc.2.0.1.t23353-RA"/>
    <property type="gene ID" value="nRc.2.0.1.g23353"/>
</dbReference>
<dbReference type="Proteomes" id="UP000887565">
    <property type="component" value="Unplaced"/>
</dbReference>
<evidence type="ECO:0000313" key="3">
    <source>
        <dbReference type="WBParaSite" id="nRc.2.0.1.t23353-RA"/>
    </source>
</evidence>
<keyword evidence="2" id="KW-1185">Reference proteome</keyword>
<evidence type="ECO:0000313" key="2">
    <source>
        <dbReference type="Proteomes" id="UP000887565"/>
    </source>
</evidence>
<proteinExistence type="predicted"/>
<protein>
    <submittedName>
        <fullName evidence="3">Uncharacterized protein</fullName>
    </submittedName>
</protein>
<evidence type="ECO:0000256" key="1">
    <source>
        <dbReference type="SAM" id="MobiDB-lite"/>
    </source>
</evidence>
<organism evidence="2 3">
    <name type="scientific">Romanomermis culicivorax</name>
    <name type="common">Nematode worm</name>
    <dbReference type="NCBI Taxonomy" id="13658"/>
    <lineage>
        <taxon>Eukaryota</taxon>
        <taxon>Metazoa</taxon>
        <taxon>Ecdysozoa</taxon>
        <taxon>Nematoda</taxon>
        <taxon>Enoplea</taxon>
        <taxon>Dorylaimia</taxon>
        <taxon>Mermithida</taxon>
        <taxon>Mermithoidea</taxon>
        <taxon>Mermithidae</taxon>
        <taxon>Romanomermis</taxon>
    </lineage>
</organism>
<dbReference type="AlphaFoldDB" id="A0A915JA36"/>
<accession>A0A915JA36</accession>
<name>A0A915JA36_ROMCU</name>
<feature type="region of interest" description="Disordered" evidence="1">
    <location>
        <begin position="48"/>
        <end position="69"/>
    </location>
</feature>
<sequence>MAEMLEEIRPKSKPAWRSNMVDMNYDEYYEDAWADLYDNKYLRIVKKKKEEDQGKKISESSYIEDRVER</sequence>
<reference evidence="3" key="1">
    <citation type="submission" date="2022-11" db="UniProtKB">
        <authorList>
            <consortium name="WormBaseParasite"/>
        </authorList>
    </citation>
    <scope>IDENTIFICATION</scope>
</reference>